<gene>
    <name evidence="1" type="ORF">SYV04_08115</name>
</gene>
<dbReference type="Proteomes" id="UP001291309">
    <property type="component" value="Unassembled WGS sequence"/>
</dbReference>
<keyword evidence="1" id="KW-0449">Lipoprotein</keyword>
<dbReference type="RefSeq" id="WP_321545065.1">
    <property type="nucleotide sequence ID" value="NZ_JAXIVS010000002.1"/>
</dbReference>
<protein>
    <submittedName>
        <fullName evidence="1">Lipoprotein</fullName>
    </submittedName>
</protein>
<accession>A0ABU5H2L9</accession>
<organism evidence="1 2">
    <name type="scientific">Hyalangium rubrum</name>
    <dbReference type="NCBI Taxonomy" id="3103134"/>
    <lineage>
        <taxon>Bacteria</taxon>
        <taxon>Pseudomonadati</taxon>
        <taxon>Myxococcota</taxon>
        <taxon>Myxococcia</taxon>
        <taxon>Myxococcales</taxon>
        <taxon>Cystobacterineae</taxon>
        <taxon>Archangiaceae</taxon>
        <taxon>Hyalangium</taxon>
    </lineage>
</organism>
<comment type="caution">
    <text evidence="1">The sequence shown here is derived from an EMBL/GenBank/DDBJ whole genome shotgun (WGS) entry which is preliminary data.</text>
</comment>
<keyword evidence="2" id="KW-1185">Reference proteome</keyword>
<proteinExistence type="predicted"/>
<evidence type="ECO:0000313" key="2">
    <source>
        <dbReference type="Proteomes" id="UP001291309"/>
    </source>
</evidence>
<name>A0ABU5H2L9_9BACT</name>
<evidence type="ECO:0000313" key="1">
    <source>
        <dbReference type="EMBL" id="MDY7226345.1"/>
    </source>
</evidence>
<dbReference type="EMBL" id="JAXIVS010000002">
    <property type="protein sequence ID" value="MDY7226345.1"/>
    <property type="molecule type" value="Genomic_DNA"/>
</dbReference>
<sequence length="94" mass="10219">MRRTAPGLLFAALILLGLTGCSTSECRVYCNRYQQCIEDDIEVDACTDRCEAASEADRDHESKVEECASCVDTRTCAASFDDCVDDCLGVQGPL</sequence>
<reference evidence="1 2" key="1">
    <citation type="submission" date="2023-12" db="EMBL/GenBank/DDBJ databases">
        <title>the genome sequence of Hyalangium sp. s54d21.</title>
        <authorList>
            <person name="Zhang X."/>
        </authorList>
    </citation>
    <scope>NUCLEOTIDE SEQUENCE [LARGE SCALE GENOMIC DNA]</scope>
    <source>
        <strain evidence="2">s54d21</strain>
    </source>
</reference>
<dbReference type="PROSITE" id="PS51257">
    <property type="entry name" value="PROKAR_LIPOPROTEIN"/>
    <property type="match status" value="1"/>
</dbReference>